<dbReference type="EMBL" id="CP000155">
    <property type="protein sequence ID" value="ABC27108.1"/>
    <property type="molecule type" value="Genomic_DNA"/>
</dbReference>
<dbReference type="Pfam" id="PF06568">
    <property type="entry name" value="YjiS-like"/>
    <property type="match status" value="1"/>
</dbReference>
<dbReference type="InterPro" id="IPR009506">
    <property type="entry name" value="YjiS-like"/>
</dbReference>
<evidence type="ECO:0000256" key="1">
    <source>
        <dbReference type="SAM" id="MobiDB-lite"/>
    </source>
</evidence>
<name>Q2SQG6_HAHCH</name>
<sequence>MAVAHFGKFGRNATPSDSHGAHDATRQGLRDLIGKWRRNIDTRHQLSLMSDSMLDDIGLTREAAEAEARKPFWRD</sequence>
<gene>
    <name evidence="3" type="ordered locus">HCH_00191</name>
</gene>
<evidence type="ECO:0000313" key="3">
    <source>
        <dbReference type="EMBL" id="ABC27108.1"/>
    </source>
</evidence>
<proteinExistence type="predicted"/>
<dbReference type="KEGG" id="hch:HCH_00191"/>
<accession>Q2SQG6</accession>
<organism evidence="3 4">
    <name type="scientific">Hahella chejuensis (strain KCTC 2396)</name>
    <dbReference type="NCBI Taxonomy" id="349521"/>
    <lineage>
        <taxon>Bacteria</taxon>
        <taxon>Pseudomonadati</taxon>
        <taxon>Pseudomonadota</taxon>
        <taxon>Gammaproteobacteria</taxon>
        <taxon>Oceanospirillales</taxon>
        <taxon>Hahellaceae</taxon>
        <taxon>Hahella</taxon>
    </lineage>
</organism>
<reference evidence="3 4" key="1">
    <citation type="journal article" date="2005" name="Nucleic Acids Res.">
        <title>Genomic blueprint of Hahella chejuensis, a marine microbe producing an algicidal agent.</title>
        <authorList>
            <person name="Jeong H."/>
            <person name="Yim J.H."/>
            <person name="Lee C."/>
            <person name="Choi S.-H."/>
            <person name="Park Y.K."/>
            <person name="Yoon S.H."/>
            <person name="Hur C.-G."/>
            <person name="Kang H.-Y."/>
            <person name="Kim D."/>
            <person name="Lee H.H."/>
            <person name="Park K.H."/>
            <person name="Park S.-H."/>
            <person name="Park H.-S."/>
            <person name="Lee H.K."/>
            <person name="Oh T.K."/>
            <person name="Kim J.F."/>
        </authorList>
    </citation>
    <scope>NUCLEOTIDE SEQUENCE [LARGE SCALE GENOMIC DNA]</scope>
    <source>
        <strain evidence="3 4">KCTC 2396</strain>
    </source>
</reference>
<evidence type="ECO:0000259" key="2">
    <source>
        <dbReference type="Pfam" id="PF06568"/>
    </source>
</evidence>
<feature type="region of interest" description="Disordered" evidence="1">
    <location>
        <begin position="1"/>
        <end position="26"/>
    </location>
</feature>
<dbReference type="Proteomes" id="UP000000238">
    <property type="component" value="Chromosome"/>
</dbReference>
<dbReference type="OrthoDB" id="7306802at2"/>
<protein>
    <recommendedName>
        <fullName evidence="2">YjiS-like domain-containing protein</fullName>
    </recommendedName>
</protein>
<dbReference type="STRING" id="349521.HCH_00191"/>
<evidence type="ECO:0000313" key="4">
    <source>
        <dbReference type="Proteomes" id="UP000000238"/>
    </source>
</evidence>
<dbReference type="AlphaFoldDB" id="Q2SQG6"/>
<keyword evidence="4" id="KW-1185">Reference proteome</keyword>
<dbReference type="HOGENOM" id="CLU_2665984_0_0_6"/>
<feature type="domain" description="YjiS-like" evidence="2">
    <location>
        <begin position="29"/>
        <end position="64"/>
    </location>
</feature>
<dbReference type="eggNOG" id="COG5457">
    <property type="taxonomic scope" value="Bacteria"/>
</dbReference>
<dbReference type="RefSeq" id="WP_011394185.1">
    <property type="nucleotide sequence ID" value="NC_007645.1"/>
</dbReference>